<sequence length="311" mass="34917">MGCMIPAVTLIHDGAGHAAWLDSLSSSSSRPGWFKRRQRFSFTLLPSHQLTQQSSQMSSAVLPRFSELFKEINLNVVAHESLILPPLRGFPEPISKGAEQRDTESRDKANLRARFNQPFHEFSDVVPEVHSTSFDHPIKKRDWYSRDSSLSDGSLDQDEDLDQLSERQTSLPRSVHHTSQSPASEHPKPKKVKYHFCQICQKPFPRPSGLRAHMNMHTREKPFECGYPGCSKRFSVSSNARRHLRTHGVGLSPSDEPVPLPYIVDFDTPVVCASDSDDSPASLSPLSLRWMPLGADSRRSHKAQSQTEAPS</sequence>
<dbReference type="GO" id="GO:0000978">
    <property type="term" value="F:RNA polymerase II cis-regulatory region sequence-specific DNA binding"/>
    <property type="evidence" value="ECO:0007669"/>
    <property type="project" value="TreeGrafter"/>
</dbReference>
<dbReference type="PANTHER" id="PTHR23235">
    <property type="entry name" value="KRUEPPEL-LIKE TRANSCRIPTION FACTOR"/>
    <property type="match status" value="1"/>
</dbReference>
<feature type="compositionally biased region" description="Polar residues" evidence="6">
    <location>
        <begin position="168"/>
        <end position="183"/>
    </location>
</feature>
<proteinExistence type="predicted"/>
<feature type="domain" description="C2H2-type" evidence="7">
    <location>
        <begin position="195"/>
        <end position="222"/>
    </location>
</feature>
<evidence type="ECO:0000313" key="9">
    <source>
        <dbReference type="Proteomes" id="UP000629468"/>
    </source>
</evidence>
<evidence type="ECO:0000256" key="1">
    <source>
        <dbReference type="ARBA" id="ARBA00022723"/>
    </source>
</evidence>
<evidence type="ECO:0000256" key="4">
    <source>
        <dbReference type="ARBA" id="ARBA00022833"/>
    </source>
</evidence>
<dbReference type="Pfam" id="PF00096">
    <property type="entry name" value="zf-C2H2"/>
    <property type="match status" value="2"/>
</dbReference>
<evidence type="ECO:0000259" key="7">
    <source>
        <dbReference type="PROSITE" id="PS50157"/>
    </source>
</evidence>
<evidence type="ECO:0000256" key="6">
    <source>
        <dbReference type="SAM" id="MobiDB-lite"/>
    </source>
</evidence>
<dbReference type="SUPFAM" id="SSF57667">
    <property type="entry name" value="beta-beta-alpha zinc fingers"/>
    <property type="match status" value="1"/>
</dbReference>
<dbReference type="Gene3D" id="3.30.160.60">
    <property type="entry name" value="Classic Zinc Finger"/>
    <property type="match status" value="2"/>
</dbReference>
<accession>A0A8H7EWA7</accession>
<keyword evidence="4" id="KW-0862">Zinc</keyword>
<evidence type="ECO:0000256" key="2">
    <source>
        <dbReference type="ARBA" id="ARBA00022737"/>
    </source>
</evidence>
<dbReference type="PROSITE" id="PS50157">
    <property type="entry name" value="ZINC_FINGER_C2H2_2"/>
    <property type="match status" value="2"/>
</dbReference>
<evidence type="ECO:0000256" key="3">
    <source>
        <dbReference type="ARBA" id="ARBA00022771"/>
    </source>
</evidence>
<evidence type="ECO:0000256" key="5">
    <source>
        <dbReference type="PROSITE-ProRule" id="PRU00042"/>
    </source>
</evidence>
<keyword evidence="3 5" id="KW-0863">Zinc-finger</keyword>
<feature type="region of interest" description="Disordered" evidence="6">
    <location>
        <begin position="145"/>
        <end position="190"/>
    </location>
</feature>
<dbReference type="AlphaFoldDB" id="A0A8H7EWA7"/>
<gene>
    <name evidence="8" type="ORF">Agabi119p4_10308</name>
</gene>
<reference evidence="8 9" key="1">
    <citation type="journal article" name="Sci. Rep.">
        <title>Telomere-to-telomere assembled and centromere annotated genomes of the two main subspecies of the button mushroom Agaricus bisporus reveal especially polymorphic chromosome ends.</title>
        <authorList>
            <person name="Sonnenberg A.S.M."/>
            <person name="Sedaghat-Telgerd N."/>
            <person name="Lavrijssen B."/>
            <person name="Ohm R.A."/>
            <person name="Hendrickx P.M."/>
            <person name="Scholtmeijer K."/>
            <person name="Baars J.J.P."/>
            <person name="van Peer A."/>
        </authorList>
    </citation>
    <scope>NUCLEOTIDE SEQUENCE [LARGE SCALE GENOMIC DNA]</scope>
    <source>
        <strain evidence="8 9">H119_p4</strain>
    </source>
</reference>
<name>A0A8H7EWA7_AGABI</name>
<dbReference type="GO" id="GO:0008270">
    <property type="term" value="F:zinc ion binding"/>
    <property type="evidence" value="ECO:0007669"/>
    <property type="project" value="UniProtKB-KW"/>
</dbReference>
<dbReference type="InterPro" id="IPR036236">
    <property type="entry name" value="Znf_C2H2_sf"/>
</dbReference>
<dbReference type="EMBL" id="JABXXO010000014">
    <property type="protein sequence ID" value="KAF7760899.1"/>
    <property type="molecule type" value="Genomic_DNA"/>
</dbReference>
<dbReference type="FunFam" id="3.30.160.60:FF:000110">
    <property type="entry name" value="Zinc finger protein-like"/>
    <property type="match status" value="1"/>
</dbReference>
<dbReference type="PANTHER" id="PTHR23235:SF120">
    <property type="entry name" value="KRUPPEL-LIKE FACTOR 15"/>
    <property type="match status" value="1"/>
</dbReference>
<comment type="caution">
    <text evidence="8">The sequence shown here is derived from an EMBL/GenBank/DDBJ whole genome shotgun (WGS) entry which is preliminary data.</text>
</comment>
<protein>
    <submittedName>
        <fullName evidence="8">Transcriptional regulator family: C2H2 zinc finger</fullName>
    </submittedName>
</protein>
<keyword evidence="2" id="KW-0677">Repeat</keyword>
<feature type="domain" description="C2H2-type" evidence="7">
    <location>
        <begin position="223"/>
        <end position="247"/>
    </location>
</feature>
<evidence type="ECO:0000313" key="8">
    <source>
        <dbReference type="EMBL" id="KAF7760899.1"/>
    </source>
</evidence>
<dbReference type="GO" id="GO:0000981">
    <property type="term" value="F:DNA-binding transcription factor activity, RNA polymerase II-specific"/>
    <property type="evidence" value="ECO:0007669"/>
    <property type="project" value="TreeGrafter"/>
</dbReference>
<dbReference type="InterPro" id="IPR013087">
    <property type="entry name" value="Znf_C2H2_type"/>
</dbReference>
<dbReference type="PROSITE" id="PS00028">
    <property type="entry name" value="ZINC_FINGER_C2H2_1"/>
    <property type="match status" value="2"/>
</dbReference>
<keyword evidence="1" id="KW-0479">Metal-binding</keyword>
<organism evidence="8 9">
    <name type="scientific">Agaricus bisporus var. burnettii</name>
    <dbReference type="NCBI Taxonomy" id="192524"/>
    <lineage>
        <taxon>Eukaryota</taxon>
        <taxon>Fungi</taxon>
        <taxon>Dikarya</taxon>
        <taxon>Basidiomycota</taxon>
        <taxon>Agaricomycotina</taxon>
        <taxon>Agaricomycetes</taxon>
        <taxon>Agaricomycetidae</taxon>
        <taxon>Agaricales</taxon>
        <taxon>Agaricineae</taxon>
        <taxon>Agaricaceae</taxon>
        <taxon>Agaricus</taxon>
    </lineage>
</organism>
<dbReference type="SMART" id="SM00355">
    <property type="entry name" value="ZnF_C2H2"/>
    <property type="match status" value="2"/>
</dbReference>
<dbReference type="Proteomes" id="UP000629468">
    <property type="component" value="Unassembled WGS sequence"/>
</dbReference>